<proteinExistence type="predicted"/>
<dbReference type="EMBL" id="CP136894">
    <property type="protein sequence ID" value="WOL08421.1"/>
    <property type="molecule type" value="Genomic_DNA"/>
</dbReference>
<organism evidence="2 4">
    <name type="scientific">Canna indica</name>
    <name type="common">Indian-shot</name>
    <dbReference type="NCBI Taxonomy" id="4628"/>
    <lineage>
        <taxon>Eukaryota</taxon>
        <taxon>Viridiplantae</taxon>
        <taxon>Streptophyta</taxon>
        <taxon>Embryophyta</taxon>
        <taxon>Tracheophyta</taxon>
        <taxon>Spermatophyta</taxon>
        <taxon>Magnoliopsida</taxon>
        <taxon>Liliopsida</taxon>
        <taxon>Zingiberales</taxon>
        <taxon>Cannaceae</taxon>
        <taxon>Canna</taxon>
    </lineage>
</organism>
<evidence type="ECO:0000313" key="4">
    <source>
        <dbReference type="Proteomes" id="UP001327560"/>
    </source>
</evidence>
<reference evidence="2 4" key="1">
    <citation type="submission" date="2023-10" db="EMBL/GenBank/DDBJ databases">
        <title>Chromosome-scale genome assembly provides insights into flower coloration mechanisms of Canna indica.</title>
        <authorList>
            <person name="Li C."/>
        </authorList>
    </citation>
    <scope>NUCLEOTIDE SEQUENCE [LARGE SCALE GENOMIC DNA]</scope>
    <source>
        <tissue evidence="2">Flower</tissue>
    </source>
</reference>
<accession>A0AAQ3KIU5</accession>
<dbReference type="Proteomes" id="UP001327560">
    <property type="component" value="Chromosome 5"/>
</dbReference>
<dbReference type="EMBL" id="CP136894">
    <property type="protein sequence ID" value="WOL08420.1"/>
    <property type="molecule type" value="Genomic_DNA"/>
</dbReference>
<dbReference type="AlphaFoldDB" id="A0AAQ3KIU5"/>
<evidence type="ECO:0000256" key="1">
    <source>
        <dbReference type="SAM" id="MobiDB-lite"/>
    </source>
</evidence>
<feature type="compositionally biased region" description="Low complexity" evidence="1">
    <location>
        <begin position="87"/>
        <end position="98"/>
    </location>
</feature>
<evidence type="ECO:0000313" key="3">
    <source>
        <dbReference type="EMBL" id="WOL08421.1"/>
    </source>
</evidence>
<protein>
    <submittedName>
        <fullName evidence="2">Uncharacterized protein</fullName>
    </submittedName>
</protein>
<feature type="compositionally biased region" description="Polar residues" evidence="1">
    <location>
        <begin position="57"/>
        <end position="76"/>
    </location>
</feature>
<sequence length="278" mass="30848">MSIKAIIKQDPTSYEKIVLHAAPGYEPLPKPCSLLDNDLNLQRGLLNETEFPATKMAKNNSFGTNDPDVSSGSSIEESGCVYDSHHSSISSNGEGNESAIDSNESDNASVSVLRDAQDGREKALINVSDTSVDHDLANNIPALLAFEEIASLDPGQRVKKVIQVRFHHHLLPFKLAVLCNGKKFSTKLWPDIGYFVRPLSMSMHEFVDKEQQLPGMFEYSKRCIFKDHMEKIDNQKDDNSFDSDKIILVSKILASEVLSNSNVSLVSADIPVPSFFYR</sequence>
<feature type="compositionally biased region" description="Polar residues" evidence="1">
    <location>
        <begin position="99"/>
        <end position="110"/>
    </location>
</feature>
<keyword evidence="4" id="KW-1185">Reference proteome</keyword>
<name>A0AAQ3KIU5_9LILI</name>
<gene>
    <name evidence="2" type="ORF">Cni_G17173</name>
    <name evidence="3" type="ORF">Cni_G17174</name>
</gene>
<feature type="region of interest" description="Disordered" evidence="1">
    <location>
        <begin position="57"/>
        <end position="111"/>
    </location>
</feature>
<evidence type="ECO:0000313" key="2">
    <source>
        <dbReference type="EMBL" id="WOL08420.1"/>
    </source>
</evidence>